<feature type="domain" description="XdhC- CoxI" evidence="1">
    <location>
        <begin position="11"/>
        <end position="78"/>
    </location>
</feature>
<evidence type="ECO:0000313" key="3">
    <source>
        <dbReference type="EMBL" id="ORA39218.1"/>
    </source>
</evidence>
<comment type="caution">
    <text evidence="3">The sequence shown here is derived from an EMBL/GenBank/DDBJ whole genome shotgun (WGS) entry which is preliminary data.</text>
</comment>
<evidence type="ECO:0000313" key="4">
    <source>
        <dbReference type="Proteomes" id="UP000192448"/>
    </source>
</evidence>
<evidence type="ECO:0000259" key="1">
    <source>
        <dbReference type="Pfam" id="PF02625"/>
    </source>
</evidence>
<proteinExistence type="predicted"/>
<dbReference type="Pfam" id="PF02625">
    <property type="entry name" value="XdhC_CoxI"/>
    <property type="match status" value="1"/>
</dbReference>
<dbReference type="InterPro" id="IPR027051">
    <property type="entry name" value="XdhC_Rossmann_dom"/>
</dbReference>
<dbReference type="EMBL" id="MVHF01000002">
    <property type="protein sequence ID" value="ORA39218.1"/>
    <property type="molecule type" value="Genomic_DNA"/>
</dbReference>
<name>A0A1X0BAU1_9MYCO</name>
<evidence type="ECO:0000259" key="2">
    <source>
        <dbReference type="Pfam" id="PF13478"/>
    </source>
</evidence>
<feature type="domain" description="XdhC Rossmann" evidence="2">
    <location>
        <begin position="199"/>
        <end position="346"/>
    </location>
</feature>
<dbReference type="Gene3D" id="3.40.50.720">
    <property type="entry name" value="NAD(P)-binding Rossmann-like Domain"/>
    <property type="match status" value="1"/>
</dbReference>
<keyword evidence="4" id="KW-1185">Reference proteome</keyword>
<reference evidence="3 4" key="1">
    <citation type="submission" date="2017-02" db="EMBL/GenBank/DDBJ databases">
        <title>The new phylogeny of genus Mycobacterium.</title>
        <authorList>
            <person name="Tortoli E."/>
            <person name="Trovato A."/>
            <person name="Cirillo D.M."/>
        </authorList>
    </citation>
    <scope>NUCLEOTIDE SEQUENCE [LARGE SCALE GENOMIC DNA]</scope>
    <source>
        <strain evidence="3 4">RW6</strain>
    </source>
</reference>
<dbReference type="PANTHER" id="PTHR30388">
    <property type="entry name" value="ALDEHYDE OXIDOREDUCTASE MOLYBDENUM COFACTOR ASSEMBLY PROTEIN"/>
    <property type="match status" value="1"/>
</dbReference>
<organism evidence="3 4">
    <name type="scientific">Mycobacterium aquaticum</name>
    <dbReference type="NCBI Taxonomy" id="1927124"/>
    <lineage>
        <taxon>Bacteria</taxon>
        <taxon>Bacillati</taxon>
        <taxon>Actinomycetota</taxon>
        <taxon>Actinomycetes</taxon>
        <taxon>Mycobacteriales</taxon>
        <taxon>Mycobacteriaceae</taxon>
        <taxon>Mycobacterium</taxon>
    </lineage>
</organism>
<dbReference type="PANTHER" id="PTHR30388:SF4">
    <property type="entry name" value="MOLYBDENUM COFACTOR INSERTION CHAPERONE PAOD"/>
    <property type="match status" value="1"/>
</dbReference>
<protein>
    <submittedName>
        <fullName evidence="3">XshC-Cox1 family protein</fullName>
    </submittedName>
</protein>
<dbReference type="STRING" id="1927124.BST13_02840"/>
<dbReference type="AlphaFoldDB" id="A0A1X0BAU1"/>
<dbReference type="RefSeq" id="WP_083160404.1">
    <property type="nucleotide sequence ID" value="NZ_MVHF01000002.1"/>
</dbReference>
<dbReference type="OrthoDB" id="9815497at2"/>
<gene>
    <name evidence="3" type="ORF">BST13_02840</name>
</gene>
<dbReference type="Pfam" id="PF13478">
    <property type="entry name" value="XdhC_C"/>
    <property type="match status" value="1"/>
</dbReference>
<dbReference type="InterPro" id="IPR003777">
    <property type="entry name" value="XdhC_CoxI"/>
</dbReference>
<dbReference type="Proteomes" id="UP000192448">
    <property type="component" value="Unassembled WGS sequence"/>
</dbReference>
<dbReference type="InterPro" id="IPR052698">
    <property type="entry name" value="MoCofactor_Util/Proc"/>
</dbReference>
<sequence length="383" mass="40038">MHEVLAELLRAWQADQTAVLATVVSTHKSAPLAAGAAMLITAEGEVVGSVSGGCVESDVYEIGQQILDGADATCRHYGIADEAAFSAGLTCGGEIDVFIERIDRSTFPELDEVAEAVRALRPLTVATVIAGARGARLIVSSQGLSGTTGFPAADRSIAGDARALLGTGQSQLVGYGADGTRPGNDLQVFFHVLVPPPRLLIFGASEFATALAGVGAATGYHVTVCDARATFTTPQRFSAAHDVIVDWPHRYLTGEASAGRIDSRTAITVLTHEPRFDVPALQAALRLPHVGYIGALGSRRTHADRVERLRAAGVSETEISRISSPLGLDIGANTPSETAVSILAEIISTRSGRCGEPLHAATGPIHAHNNEDHQCWIANGGFR</sequence>
<accession>A0A1X0BAU1</accession>